<proteinExistence type="predicted"/>
<comment type="caution">
    <text evidence="1">The sequence shown here is derived from an EMBL/GenBank/DDBJ whole genome shotgun (WGS) entry which is preliminary data.</text>
</comment>
<accession>A0ABN1NGP4</accession>
<dbReference type="RefSeq" id="WP_343946632.1">
    <property type="nucleotide sequence ID" value="NZ_BAAAHP010000303.1"/>
</dbReference>
<name>A0ABN1NGP4_9PSEU</name>
<organism evidence="1 2">
    <name type="scientific">Pseudonocardia zijingensis</name>
    <dbReference type="NCBI Taxonomy" id="153376"/>
    <lineage>
        <taxon>Bacteria</taxon>
        <taxon>Bacillati</taxon>
        <taxon>Actinomycetota</taxon>
        <taxon>Actinomycetes</taxon>
        <taxon>Pseudonocardiales</taxon>
        <taxon>Pseudonocardiaceae</taxon>
        <taxon>Pseudonocardia</taxon>
    </lineage>
</organism>
<keyword evidence="2" id="KW-1185">Reference proteome</keyword>
<evidence type="ECO:0000313" key="1">
    <source>
        <dbReference type="EMBL" id="GAA0906810.1"/>
    </source>
</evidence>
<sequence>MAGSVDLLQRCFAGLETRQDALWFKLRPGETARFLAAGLRLR</sequence>
<evidence type="ECO:0000313" key="2">
    <source>
        <dbReference type="Proteomes" id="UP001499967"/>
    </source>
</evidence>
<dbReference type="Proteomes" id="UP001499967">
    <property type="component" value="Unassembled WGS sequence"/>
</dbReference>
<reference evidence="1 2" key="1">
    <citation type="journal article" date="2019" name="Int. J. Syst. Evol. Microbiol.">
        <title>The Global Catalogue of Microorganisms (GCM) 10K type strain sequencing project: providing services to taxonomists for standard genome sequencing and annotation.</title>
        <authorList>
            <consortium name="The Broad Institute Genomics Platform"/>
            <consortium name="The Broad Institute Genome Sequencing Center for Infectious Disease"/>
            <person name="Wu L."/>
            <person name="Ma J."/>
        </authorList>
    </citation>
    <scope>NUCLEOTIDE SEQUENCE [LARGE SCALE GENOMIC DNA]</scope>
    <source>
        <strain evidence="1 2">JCM 11117</strain>
    </source>
</reference>
<gene>
    <name evidence="1" type="ORF">GCM10009559_75270</name>
</gene>
<protein>
    <submittedName>
        <fullName evidence="1">Uncharacterized protein</fullName>
    </submittedName>
</protein>
<dbReference type="EMBL" id="BAAAHP010000303">
    <property type="protein sequence ID" value="GAA0906810.1"/>
    <property type="molecule type" value="Genomic_DNA"/>
</dbReference>